<feature type="compositionally biased region" description="Basic and acidic residues" evidence="1">
    <location>
        <begin position="172"/>
        <end position="189"/>
    </location>
</feature>
<feature type="region of interest" description="Disordered" evidence="1">
    <location>
        <begin position="286"/>
        <end position="327"/>
    </location>
</feature>
<dbReference type="EMBL" id="JAODUP010000019">
    <property type="protein sequence ID" value="KAK2168240.1"/>
    <property type="molecule type" value="Genomic_DNA"/>
</dbReference>
<sequence length="538" mass="56280">MSLVLVAPANQRDRLDSTSVVSQPVSTTGDQDQSNGRQSRSGQRAESPDRSASDTGTDGPMDRGSPPGHSPGRVNDAYGRRNGDANPDGLAGRNDGTPRTTAPSGGSPGSVSPAGDGRTGSRHPDPDGTGATAAWSARDASHGPERPLPAVRLLGAQQSRDAADSLLGHSPAKYENERPPPEHRTRGNDRQAAAPSRTTPIGDASGPPRDRNDSAQCRHATGATEAKLTPLITTTASVTGASTTSAITTTATTGKLTEPAAAVTAAAGAGSKSLTASPGLVSTDAQIHASEYPLGGSTSTTTTTPTTTTTTSDSGNNNKSSYEDRRQRHLADGPTHVTYHPRTASVAFGVQDTSPCHGLDIGRPPPPSSPQQQPQPQQPPPLQQQQPPQQQHLVAAQIQAKAHRDSSISEIGTDFMKVNGAIRPFKNLQKPTSGANPASGQMSAAAAGEECGIALVGVNTEYPKYTEDRNRSSLIQNKEVKDAKPNVGYRLGKRKALFEKRKRISDYALVFGMFGIIVMVVETELSMAHVYEKVSPDE</sequence>
<accession>A0AAD9KCM8</accession>
<evidence type="ECO:0008006" key="4">
    <source>
        <dbReference type="Google" id="ProtNLM"/>
    </source>
</evidence>
<feature type="region of interest" description="Disordered" evidence="1">
    <location>
        <begin position="1"/>
        <end position="231"/>
    </location>
</feature>
<dbReference type="GO" id="GO:0016286">
    <property type="term" value="F:small conductance calcium-activated potassium channel activity"/>
    <property type="evidence" value="ECO:0007669"/>
    <property type="project" value="InterPro"/>
</dbReference>
<dbReference type="PANTHER" id="PTHR10153">
    <property type="entry name" value="SMALL CONDUCTANCE CALCIUM-ACTIVATED POTASSIUM CHANNEL"/>
    <property type="match status" value="1"/>
</dbReference>
<feature type="compositionally biased region" description="Polar residues" evidence="1">
    <location>
        <begin position="29"/>
        <end position="44"/>
    </location>
</feature>
<dbReference type="Proteomes" id="UP001208570">
    <property type="component" value="Unassembled WGS sequence"/>
</dbReference>
<dbReference type="InterPro" id="IPR015449">
    <property type="entry name" value="K_chnl_Ca-activ_SK"/>
</dbReference>
<evidence type="ECO:0000256" key="1">
    <source>
        <dbReference type="SAM" id="MobiDB-lite"/>
    </source>
</evidence>
<evidence type="ECO:0000313" key="2">
    <source>
        <dbReference type="EMBL" id="KAK2168240.1"/>
    </source>
</evidence>
<dbReference type="GO" id="GO:0016020">
    <property type="term" value="C:membrane"/>
    <property type="evidence" value="ECO:0007669"/>
    <property type="project" value="InterPro"/>
</dbReference>
<feature type="compositionally biased region" description="Low complexity" evidence="1">
    <location>
        <begin position="17"/>
        <end position="28"/>
    </location>
</feature>
<feature type="region of interest" description="Disordered" evidence="1">
    <location>
        <begin position="350"/>
        <end position="408"/>
    </location>
</feature>
<evidence type="ECO:0000313" key="3">
    <source>
        <dbReference type="Proteomes" id="UP001208570"/>
    </source>
</evidence>
<comment type="caution">
    <text evidence="2">The sequence shown here is derived from an EMBL/GenBank/DDBJ whole genome shotgun (WGS) entry which is preliminary data.</text>
</comment>
<gene>
    <name evidence="2" type="ORF">LSH36_19g10005</name>
</gene>
<reference evidence="2" key="1">
    <citation type="journal article" date="2023" name="Mol. Biol. Evol.">
        <title>Third-Generation Sequencing Reveals the Adaptive Role of the Epigenome in Three Deep-Sea Polychaetes.</title>
        <authorList>
            <person name="Perez M."/>
            <person name="Aroh O."/>
            <person name="Sun Y."/>
            <person name="Lan Y."/>
            <person name="Juniper S.K."/>
            <person name="Young C.R."/>
            <person name="Angers B."/>
            <person name="Qian P.Y."/>
        </authorList>
    </citation>
    <scope>NUCLEOTIDE SEQUENCE</scope>
    <source>
        <strain evidence="2">P08H-3</strain>
    </source>
</reference>
<keyword evidence="3" id="KW-1185">Reference proteome</keyword>
<protein>
    <recommendedName>
        <fullName evidence="4">Small conductance calcium-activated potassium channel protein</fullName>
    </recommendedName>
</protein>
<feature type="compositionally biased region" description="Low complexity" evidence="1">
    <location>
        <begin position="297"/>
        <end position="312"/>
    </location>
</feature>
<feature type="compositionally biased region" description="Low complexity" evidence="1">
    <location>
        <begin position="97"/>
        <end position="116"/>
    </location>
</feature>
<dbReference type="Pfam" id="PF03530">
    <property type="entry name" value="SK_channel"/>
    <property type="match status" value="1"/>
</dbReference>
<name>A0AAD9KCM8_9ANNE</name>
<dbReference type="AlphaFoldDB" id="A0AAD9KCM8"/>
<proteinExistence type="predicted"/>
<organism evidence="2 3">
    <name type="scientific">Paralvinella palmiformis</name>
    <dbReference type="NCBI Taxonomy" id="53620"/>
    <lineage>
        <taxon>Eukaryota</taxon>
        <taxon>Metazoa</taxon>
        <taxon>Spiralia</taxon>
        <taxon>Lophotrochozoa</taxon>
        <taxon>Annelida</taxon>
        <taxon>Polychaeta</taxon>
        <taxon>Sedentaria</taxon>
        <taxon>Canalipalpata</taxon>
        <taxon>Terebellida</taxon>
        <taxon>Terebelliformia</taxon>
        <taxon>Alvinellidae</taxon>
        <taxon>Paralvinella</taxon>
    </lineage>
</organism>